<evidence type="ECO:0000313" key="2">
    <source>
        <dbReference type="Proteomes" id="UP000281112"/>
    </source>
</evidence>
<dbReference type="AlphaFoldDB" id="A0A3N9TKS8"/>
<keyword evidence="2" id="KW-1185">Reference proteome</keyword>
<dbReference type="OrthoDB" id="7432757at2"/>
<accession>A0A3N9TKS8</accession>
<proteinExistence type="predicted"/>
<dbReference type="Pfam" id="PF12261">
    <property type="entry name" value="T_hemolysin"/>
    <property type="match status" value="1"/>
</dbReference>
<reference evidence="1 2" key="1">
    <citation type="submission" date="2018-11" db="EMBL/GenBank/DDBJ databases">
        <title>Vibrio LJC006 sp. nov., isolated from seawater during the bloom of the enteromorpha.</title>
        <authorList>
            <person name="Liang J."/>
        </authorList>
    </citation>
    <scope>NUCLEOTIDE SEQUENCE [LARGE SCALE GENOMIC DNA]</scope>
    <source>
        <strain evidence="1 2">LJC006</strain>
    </source>
</reference>
<sequence>MKTAYSGFELKLVDGKHPQKSEIENYIYQRYSRAFQATLNEFMPQYLVLYQHEKLISACGFQHAQYRPLFLEQYLDEPIELLIKRHFGVATRSSIIEFGQLASFSNRFSLIHFSLMTSYLIEQGFEWCVCTVTAPLFALMERMGLKPLSIGSADPLRVDGYSNWGQYYSHQPQLVLGNLKVAQSQLTSLATNVNRKFG</sequence>
<gene>
    <name evidence="1" type="ORF">EES38_02250</name>
</gene>
<dbReference type="InterPro" id="IPR022050">
    <property type="entry name" value="T_hemolysin"/>
</dbReference>
<name>A0A3N9TKS8_9VIBR</name>
<dbReference type="Proteomes" id="UP000281112">
    <property type="component" value="Unassembled WGS sequence"/>
</dbReference>
<evidence type="ECO:0000313" key="1">
    <source>
        <dbReference type="EMBL" id="RQW64880.1"/>
    </source>
</evidence>
<organism evidence="1 2">
    <name type="scientific">Vibrio viridaestus</name>
    <dbReference type="NCBI Taxonomy" id="2487322"/>
    <lineage>
        <taxon>Bacteria</taxon>
        <taxon>Pseudomonadati</taxon>
        <taxon>Pseudomonadota</taxon>
        <taxon>Gammaproteobacteria</taxon>
        <taxon>Vibrionales</taxon>
        <taxon>Vibrionaceae</taxon>
        <taxon>Vibrio</taxon>
    </lineage>
</organism>
<protein>
    <submittedName>
        <fullName evidence="1">Delta-VPH</fullName>
    </submittedName>
</protein>
<dbReference type="EMBL" id="RJVQ01000001">
    <property type="protein sequence ID" value="RQW64880.1"/>
    <property type="molecule type" value="Genomic_DNA"/>
</dbReference>
<dbReference type="RefSeq" id="WP_124935530.1">
    <property type="nucleotide sequence ID" value="NZ_RJVQ01000001.1"/>
</dbReference>
<comment type="caution">
    <text evidence="1">The sequence shown here is derived from an EMBL/GenBank/DDBJ whole genome shotgun (WGS) entry which is preliminary data.</text>
</comment>